<dbReference type="Proteomes" id="UP001152320">
    <property type="component" value="Chromosome 15"/>
</dbReference>
<keyword evidence="3" id="KW-1185">Reference proteome</keyword>
<name>A0A9Q1H0G7_HOLLE</name>
<protein>
    <submittedName>
        <fullName evidence="2">Uncharacterized protein</fullName>
    </submittedName>
</protein>
<organism evidence="2 3">
    <name type="scientific">Holothuria leucospilota</name>
    <name type="common">Black long sea cucumber</name>
    <name type="synonym">Mertensiothuria leucospilota</name>
    <dbReference type="NCBI Taxonomy" id="206669"/>
    <lineage>
        <taxon>Eukaryota</taxon>
        <taxon>Metazoa</taxon>
        <taxon>Echinodermata</taxon>
        <taxon>Eleutherozoa</taxon>
        <taxon>Echinozoa</taxon>
        <taxon>Holothuroidea</taxon>
        <taxon>Aspidochirotacea</taxon>
        <taxon>Aspidochirotida</taxon>
        <taxon>Holothuriidae</taxon>
        <taxon>Holothuria</taxon>
    </lineage>
</organism>
<reference evidence="2" key="1">
    <citation type="submission" date="2021-10" db="EMBL/GenBank/DDBJ databases">
        <title>Tropical sea cucumber genome reveals ecological adaptation and Cuvierian tubules defense mechanism.</title>
        <authorList>
            <person name="Chen T."/>
        </authorList>
    </citation>
    <scope>NUCLEOTIDE SEQUENCE</scope>
    <source>
        <strain evidence="2">Nanhai2018</strain>
        <tissue evidence="2">Muscle</tissue>
    </source>
</reference>
<feature type="compositionally biased region" description="Polar residues" evidence="1">
    <location>
        <begin position="39"/>
        <end position="48"/>
    </location>
</feature>
<evidence type="ECO:0000256" key="1">
    <source>
        <dbReference type="SAM" id="MobiDB-lite"/>
    </source>
</evidence>
<comment type="caution">
    <text evidence="2">The sequence shown here is derived from an EMBL/GenBank/DDBJ whole genome shotgun (WGS) entry which is preliminary data.</text>
</comment>
<feature type="compositionally biased region" description="Basic and acidic residues" evidence="1">
    <location>
        <begin position="49"/>
        <end position="63"/>
    </location>
</feature>
<gene>
    <name evidence="2" type="ORF">HOLleu_30431</name>
</gene>
<sequence length="185" mass="21263">MTTFPNIDDIRKRVVFSRPSYSRSNYKDMRNLHPKRRFTNSNDGVSSDTEIKTNDAQEGRDVTSKMPESHIFVQVELLQPRDVFGLSTLNVDLGIDHEQSSVSLVSKGAELIMIQKDCFVRHATAQVRRNLRNLVRAYPTTQTLQSNLQNHTNWMRYKAETMDDILSEKVSLHDVAHRAITSTEN</sequence>
<accession>A0A9Q1H0G7</accession>
<dbReference type="OrthoDB" id="166212at2759"/>
<evidence type="ECO:0000313" key="2">
    <source>
        <dbReference type="EMBL" id="KAJ8028245.1"/>
    </source>
</evidence>
<dbReference type="AlphaFoldDB" id="A0A9Q1H0G7"/>
<evidence type="ECO:0000313" key="3">
    <source>
        <dbReference type="Proteomes" id="UP001152320"/>
    </source>
</evidence>
<feature type="region of interest" description="Disordered" evidence="1">
    <location>
        <begin position="26"/>
        <end position="65"/>
    </location>
</feature>
<proteinExistence type="predicted"/>
<dbReference type="EMBL" id="JAIZAY010000015">
    <property type="protein sequence ID" value="KAJ8028245.1"/>
    <property type="molecule type" value="Genomic_DNA"/>
</dbReference>